<dbReference type="PATRIC" id="fig|1674920.3.peg.5608"/>
<dbReference type="Pfam" id="PF11123">
    <property type="entry name" value="DNA_Packaging_2"/>
    <property type="match status" value="1"/>
</dbReference>
<organism evidence="1 2">
    <name type="scientific">Pseudomonas fildesensis</name>
    <dbReference type="NCBI Taxonomy" id="1674920"/>
    <lineage>
        <taxon>Bacteria</taxon>
        <taxon>Pseudomonadati</taxon>
        <taxon>Pseudomonadota</taxon>
        <taxon>Gammaproteobacteria</taxon>
        <taxon>Pseudomonadales</taxon>
        <taxon>Pseudomonadaceae</taxon>
        <taxon>Pseudomonas</taxon>
    </lineage>
</organism>
<proteinExistence type="predicted"/>
<reference evidence="1 2" key="1">
    <citation type="submission" date="2015-06" db="EMBL/GenBank/DDBJ databases">
        <title>Draft genome sequence of an Antarctic Pseudomonas sp. strain KG01 with full potential for biotechnological applications.</title>
        <authorList>
            <person name="Pavlov M.S."/>
            <person name="Lira F."/>
            <person name="Martinez J.L."/>
            <person name="Marshall S.H."/>
        </authorList>
    </citation>
    <scope>NUCLEOTIDE SEQUENCE [LARGE SCALE GENOMIC DNA]</scope>
    <source>
        <strain evidence="1 2">KG01</strain>
    </source>
</reference>
<evidence type="ECO:0000313" key="2">
    <source>
        <dbReference type="Proteomes" id="UP000037551"/>
    </source>
</evidence>
<dbReference type="AlphaFoldDB" id="A0A0J8FTY0"/>
<accession>A0A0J8FTY0</accession>
<sequence length="85" mass="9503">MSQSILEQLLEAIDTETGKNLLRDLKNPELRTPQLYNAIGKYLDRHKFTIAKLQPDASLLGDLAAALNEVPELTDEELYGPATQH</sequence>
<dbReference type="RefSeq" id="WP_048731313.1">
    <property type="nucleotide sequence ID" value="NZ_LFMW01000039.1"/>
</dbReference>
<comment type="caution">
    <text evidence="1">The sequence shown here is derived from an EMBL/GenBank/DDBJ whole genome shotgun (WGS) entry which is preliminary data.</text>
</comment>
<protein>
    <submittedName>
        <fullName evidence="1">DNA packaging protein</fullName>
    </submittedName>
</protein>
<gene>
    <name evidence="1" type="ORF">ACR52_27395</name>
</gene>
<dbReference type="Proteomes" id="UP000037551">
    <property type="component" value="Unassembled WGS sequence"/>
</dbReference>
<keyword evidence="2" id="KW-1185">Reference proteome</keyword>
<evidence type="ECO:0000313" key="1">
    <source>
        <dbReference type="EMBL" id="KMT52134.1"/>
    </source>
</evidence>
<dbReference type="OrthoDB" id="7510888at2"/>
<dbReference type="EMBL" id="LFMW01000039">
    <property type="protein sequence ID" value="KMT52134.1"/>
    <property type="molecule type" value="Genomic_DNA"/>
</dbReference>
<dbReference type="InterPro" id="IPR024345">
    <property type="entry name" value="DNA_matur_Phage_T7-like"/>
</dbReference>
<dbReference type="STRING" id="1674920.ACR52_27395"/>
<name>A0A0J8FTY0_9PSED</name>